<dbReference type="OrthoDB" id="9777457at2"/>
<accession>A0A316TXA3</accession>
<reference evidence="4 5" key="1">
    <citation type="submission" date="2018-05" db="EMBL/GenBank/DDBJ databases">
        <title>Rhodohalobacter halophilus gen. nov., sp. nov., a moderately halophilic member of the family Balneolaceae.</title>
        <authorList>
            <person name="Liu Z.-W."/>
        </authorList>
    </citation>
    <scope>NUCLEOTIDE SEQUENCE [LARGE SCALE GENOMIC DNA]</scope>
    <source>
        <strain evidence="4 5">8A47</strain>
    </source>
</reference>
<feature type="signal peptide" evidence="1">
    <location>
        <begin position="1"/>
        <end position="20"/>
    </location>
</feature>
<evidence type="ECO:0000313" key="5">
    <source>
        <dbReference type="Proteomes" id="UP000245533"/>
    </source>
</evidence>
<dbReference type="EMBL" id="QGGB01000002">
    <property type="protein sequence ID" value="PWN07895.1"/>
    <property type="molecule type" value="Genomic_DNA"/>
</dbReference>
<dbReference type="RefSeq" id="WP_109644482.1">
    <property type="nucleotide sequence ID" value="NZ_QGGB01000002.1"/>
</dbReference>
<dbReference type="AlphaFoldDB" id="A0A316TXA3"/>
<dbReference type="PANTHER" id="PTHR11731">
    <property type="entry name" value="PROTEASE FAMILY S9B,C DIPEPTIDYL-PEPTIDASE IV-RELATED"/>
    <property type="match status" value="1"/>
</dbReference>
<sequence>MNKGLLLTALFFIFTLSGCASTENVQTATPAAEPETERVSAADYERAEQMLSWNLSGKVHGQRVSPQWIDSDTFWYRVRTPEGALYKITDAASRTTVRAFDHERLAAAIQEYTGTEQSAVNLPLQNLSFSNDLDTIRFTHSGNIVACSIESYTCEEESAAPEEPSNSVLSPDGTKAVYIKDYNLWVKDLITGEETQLTTDGVQHYGYGINNQGWNRSDTPIVKWSPDSDKLATYRLDERGVEMMTLWRTQVGRPEADIWPYALPGDSIVPMLERVVLDVEEAGFTKLDTPPSHQRTSNCCGLVRNGEWGDNEWSGDGSKLAFVSTSRDYKEVTLYLADAFTGEVRQVYHERDDIFFESNLSSRGVPNWRVLHNSNEFIWFTRKDNWGHLYLHDLETGNLKNRITEGEWNVMDIVRVDEVNRQIWFTAVGVEGASDPYHEKLMRANFDGSGLIMLTQEDFHHDVDLSPDANYIVSTHSDFETPQVSVLRNEDGEILMTLEEADATELYATGWQAPQSFVTKGRDGETDIHGIMFLPSNFDPDKKYPIVNSIYPGPQTGSIGGRGFSTSRRGQAHALAELGFVVVQVDAMGTPFRSREFHTAYYGDMSDNGLPDQIAAMEQLAERHDFIDIERAGMYGHSGGGFATASALFQYPDFFKAGVSSAGNHDNRGYTYYWGEKYQGLLEETGDGEDSYTNQANHLKAENLEGKLLISYGTMDTNVHPSMTLLVVNELIRHNKNFELIVMPNRGHGFGNEPYHLRRTWDFFVRHLKGAEPPEGYRIMR</sequence>
<dbReference type="SUPFAM" id="SSF53474">
    <property type="entry name" value="alpha/beta-Hydrolases"/>
    <property type="match status" value="1"/>
</dbReference>
<evidence type="ECO:0000256" key="1">
    <source>
        <dbReference type="SAM" id="SignalP"/>
    </source>
</evidence>
<name>A0A316TXA3_9BACT</name>
<protein>
    <submittedName>
        <fullName evidence="4">S9 family peptidase</fullName>
    </submittedName>
</protein>
<evidence type="ECO:0000259" key="3">
    <source>
        <dbReference type="Pfam" id="PF00930"/>
    </source>
</evidence>
<feature type="domain" description="Dipeptidylpeptidase IV N-terminal" evidence="3">
    <location>
        <begin position="130"/>
        <end position="482"/>
    </location>
</feature>
<dbReference type="InterPro" id="IPR002469">
    <property type="entry name" value="Peptidase_S9B_N"/>
</dbReference>
<keyword evidence="5" id="KW-1185">Reference proteome</keyword>
<comment type="caution">
    <text evidence="4">The sequence shown here is derived from an EMBL/GenBank/DDBJ whole genome shotgun (WGS) entry which is preliminary data.</text>
</comment>
<dbReference type="GO" id="GO:0008236">
    <property type="term" value="F:serine-type peptidase activity"/>
    <property type="evidence" value="ECO:0007669"/>
    <property type="project" value="InterPro"/>
</dbReference>
<dbReference type="InterPro" id="IPR050278">
    <property type="entry name" value="Serine_Prot_S9B/DPPIV"/>
</dbReference>
<dbReference type="InterPro" id="IPR029058">
    <property type="entry name" value="AB_hydrolase_fold"/>
</dbReference>
<dbReference type="PROSITE" id="PS51257">
    <property type="entry name" value="PROKAR_LIPOPROTEIN"/>
    <property type="match status" value="1"/>
</dbReference>
<dbReference type="Gene3D" id="3.40.50.1820">
    <property type="entry name" value="alpha/beta hydrolase"/>
    <property type="match status" value="1"/>
</dbReference>
<dbReference type="Gene3D" id="2.140.10.30">
    <property type="entry name" value="Dipeptidylpeptidase IV, N-terminal domain"/>
    <property type="match status" value="1"/>
</dbReference>
<dbReference type="Proteomes" id="UP000245533">
    <property type="component" value="Unassembled WGS sequence"/>
</dbReference>
<gene>
    <name evidence="4" type="ORF">DDZ15_02480</name>
</gene>
<organism evidence="4 5">
    <name type="scientific">Rhodohalobacter mucosus</name>
    <dbReference type="NCBI Taxonomy" id="2079485"/>
    <lineage>
        <taxon>Bacteria</taxon>
        <taxon>Pseudomonadati</taxon>
        <taxon>Balneolota</taxon>
        <taxon>Balneolia</taxon>
        <taxon>Balneolales</taxon>
        <taxon>Balneolaceae</taxon>
        <taxon>Rhodohalobacter</taxon>
    </lineage>
</organism>
<proteinExistence type="predicted"/>
<dbReference type="Pfam" id="PF00930">
    <property type="entry name" value="DPPIV_N"/>
    <property type="match status" value="1"/>
</dbReference>
<dbReference type="InterPro" id="IPR001375">
    <property type="entry name" value="Peptidase_S9_cat"/>
</dbReference>
<evidence type="ECO:0000313" key="4">
    <source>
        <dbReference type="EMBL" id="PWN07895.1"/>
    </source>
</evidence>
<feature type="chain" id="PRO_5016289038" evidence="1">
    <location>
        <begin position="21"/>
        <end position="781"/>
    </location>
</feature>
<evidence type="ECO:0000259" key="2">
    <source>
        <dbReference type="Pfam" id="PF00326"/>
    </source>
</evidence>
<dbReference type="Pfam" id="PF00326">
    <property type="entry name" value="Peptidase_S9"/>
    <property type="match status" value="1"/>
</dbReference>
<dbReference type="PANTHER" id="PTHR11731:SF118">
    <property type="entry name" value="BLR1971 PROTEIN"/>
    <property type="match status" value="1"/>
</dbReference>
<dbReference type="GO" id="GO:0006508">
    <property type="term" value="P:proteolysis"/>
    <property type="evidence" value="ECO:0007669"/>
    <property type="project" value="InterPro"/>
</dbReference>
<keyword evidence="1" id="KW-0732">Signal</keyword>
<dbReference type="SUPFAM" id="SSF82171">
    <property type="entry name" value="DPP6 N-terminal domain-like"/>
    <property type="match status" value="1"/>
</dbReference>
<feature type="domain" description="Peptidase S9 prolyl oligopeptidase catalytic" evidence="2">
    <location>
        <begin position="571"/>
        <end position="770"/>
    </location>
</feature>